<keyword evidence="5 8" id="KW-0808">Transferase</keyword>
<dbReference type="Proteomes" id="UP000485058">
    <property type="component" value="Unassembled WGS sequence"/>
</dbReference>
<evidence type="ECO:0000256" key="5">
    <source>
        <dbReference type="ARBA" id="ARBA00022679"/>
    </source>
</evidence>
<evidence type="ECO:0000256" key="3">
    <source>
        <dbReference type="ARBA" id="ARBA00011738"/>
    </source>
</evidence>
<reference evidence="10 11" key="1">
    <citation type="submission" date="2020-02" db="EMBL/GenBank/DDBJ databases">
        <title>Draft genome sequence of Haematococcus lacustris strain NIES-144.</title>
        <authorList>
            <person name="Morimoto D."/>
            <person name="Nakagawa S."/>
            <person name="Yoshida T."/>
            <person name="Sawayama S."/>
        </authorList>
    </citation>
    <scope>NUCLEOTIDE SEQUENCE [LARGE SCALE GENOMIC DNA]</scope>
    <source>
        <strain evidence="10 11">NIES-144</strain>
    </source>
</reference>
<dbReference type="SUPFAM" id="SSF53383">
    <property type="entry name" value="PLP-dependent transferases"/>
    <property type="match status" value="1"/>
</dbReference>
<dbReference type="EC" id="2.6.1.1" evidence="8"/>
<evidence type="ECO:0000256" key="4">
    <source>
        <dbReference type="ARBA" id="ARBA00022576"/>
    </source>
</evidence>
<dbReference type="Gene3D" id="3.40.640.10">
    <property type="entry name" value="Type I PLP-dependent aspartate aminotransferase-like (Major domain)"/>
    <property type="match status" value="1"/>
</dbReference>
<dbReference type="PANTHER" id="PTHR11879:SF46">
    <property type="entry name" value="ASPARTATE AMINOTRANSFERASE, CYTOPLASMIC"/>
    <property type="match status" value="1"/>
</dbReference>
<dbReference type="PANTHER" id="PTHR11879">
    <property type="entry name" value="ASPARTATE AMINOTRANSFERASE"/>
    <property type="match status" value="1"/>
</dbReference>
<feature type="non-terminal residue" evidence="10">
    <location>
        <position position="154"/>
    </location>
</feature>
<dbReference type="InterPro" id="IPR004838">
    <property type="entry name" value="NHTrfase_class1_PyrdxlP-BS"/>
</dbReference>
<evidence type="ECO:0000256" key="2">
    <source>
        <dbReference type="ARBA" id="ARBA00007441"/>
    </source>
</evidence>
<comment type="caution">
    <text evidence="10">The sequence shown here is derived from an EMBL/GenBank/DDBJ whole genome shotgun (WGS) entry which is preliminary data.</text>
</comment>
<comment type="miscellaneous">
    <text evidence="8">In eukaryotes there are cytoplasmic, mitochondrial and chloroplastic isozymes.</text>
</comment>
<organism evidence="10 11">
    <name type="scientific">Haematococcus lacustris</name>
    <name type="common">Green alga</name>
    <name type="synonym">Haematococcus pluvialis</name>
    <dbReference type="NCBI Taxonomy" id="44745"/>
    <lineage>
        <taxon>Eukaryota</taxon>
        <taxon>Viridiplantae</taxon>
        <taxon>Chlorophyta</taxon>
        <taxon>core chlorophytes</taxon>
        <taxon>Chlorophyceae</taxon>
        <taxon>CS clade</taxon>
        <taxon>Chlamydomonadales</taxon>
        <taxon>Haematococcaceae</taxon>
        <taxon>Haematococcus</taxon>
    </lineage>
</organism>
<comment type="catalytic activity">
    <reaction evidence="7 8">
        <text>L-aspartate + 2-oxoglutarate = oxaloacetate + L-glutamate</text>
        <dbReference type="Rhea" id="RHEA:21824"/>
        <dbReference type="ChEBI" id="CHEBI:16452"/>
        <dbReference type="ChEBI" id="CHEBI:16810"/>
        <dbReference type="ChEBI" id="CHEBI:29985"/>
        <dbReference type="ChEBI" id="CHEBI:29991"/>
        <dbReference type="EC" id="2.6.1.1"/>
    </reaction>
</comment>
<evidence type="ECO:0000256" key="7">
    <source>
        <dbReference type="ARBA" id="ARBA00049185"/>
    </source>
</evidence>
<evidence type="ECO:0000256" key="6">
    <source>
        <dbReference type="ARBA" id="ARBA00022898"/>
    </source>
</evidence>
<evidence type="ECO:0000256" key="8">
    <source>
        <dbReference type="RuleBase" id="RU000480"/>
    </source>
</evidence>
<dbReference type="InterPro" id="IPR015424">
    <property type="entry name" value="PyrdxlP-dep_Trfase"/>
</dbReference>
<dbReference type="PROSITE" id="PS00105">
    <property type="entry name" value="AA_TRANSFER_CLASS_1"/>
    <property type="match status" value="1"/>
</dbReference>
<feature type="non-terminal residue" evidence="10">
    <location>
        <position position="1"/>
    </location>
</feature>
<accession>A0A699ZST4</accession>
<keyword evidence="4 8" id="KW-0032">Aminotransferase</keyword>
<proteinExistence type="inferred from homology"/>
<gene>
    <name evidence="10" type="ORF">HaLaN_19186</name>
</gene>
<dbReference type="EMBL" id="BLLF01001911">
    <property type="protein sequence ID" value="GFH21816.1"/>
    <property type="molecule type" value="Genomic_DNA"/>
</dbReference>
<feature type="domain" description="Aminotransferase class I/classII large" evidence="9">
    <location>
        <begin position="2"/>
        <end position="109"/>
    </location>
</feature>
<dbReference type="GO" id="GO:0030170">
    <property type="term" value="F:pyridoxal phosphate binding"/>
    <property type="evidence" value="ECO:0007669"/>
    <property type="project" value="InterPro"/>
</dbReference>
<dbReference type="Pfam" id="PF00155">
    <property type="entry name" value="Aminotran_1_2"/>
    <property type="match status" value="1"/>
</dbReference>
<sequence>MELAALCKRKGHLPFFDVAYQGFATGDLDQDAFAPRLFVDQGLEVVVSQSYSKNLGLYGERVGATNVVCSSPEAAKRVLSQLKRIARPMWSNPPLHGARIAAEEISAEATLSPASYSHAHSLLTVVNDSSLFEEWKGEMAGMAGRIARVRGELQ</sequence>
<evidence type="ECO:0000256" key="1">
    <source>
        <dbReference type="ARBA" id="ARBA00001933"/>
    </source>
</evidence>
<keyword evidence="6" id="KW-0663">Pyridoxal phosphate</keyword>
<dbReference type="PRINTS" id="PR00799">
    <property type="entry name" value="TRANSAMINASE"/>
</dbReference>
<dbReference type="AlphaFoldDB" id="A0A699ZST4"/>
<name>A0A699ZST4_HAELA</name>
<dbReference type="InterPro" id="IPR000796">
    <property type="entry name" value="Asp_trans"/>
</dbReference>
<dbReference type="InterPro" id="IPR015421">
    <property type="entry name" value="PyrdxlP-dep_Trfase_major"/>
</dbReference>
<comment type="subunit">
    <text evidence="3 8">Homodimer.</text>
</comment>
<dbReference type="GO" id="GO:0004069">
    <property type="term" value="F:L-aspartate:2-oxoglutarate aminotransferase activity"/>
    <property type="evidence" value="ECO:0007669"/>
    <property type="project" value="UniProtKB-EC"/>
</dbReference>
<dbReference type="GO" id="GO:0006520">
    <property type="term" value="P:amino acid metabolic process"/>
    <property type="evidence" value="ECO:0007669"/>
    <property type="project" value="InterPro"/>
</dbReference>
<evidence type="ECO:0000313" key="10">
    <source>
        <dbReference type="EMBL" id="GFH21816.1"/>
    </source>
</evidence>
<dbReference type="InterPro" id="IPR004839">
    <property type="entry name" value="Aminotransferase_I/II_large"/>
</dbReference>
<protein>
    <recommendedName>
        <fullName evidence="8">Aspartate aminotransferase</fullName>
        <ecNumber evidence="8">2.6.1.1</ecNumber>
    </recommendedName>
</protein>
<comment type="cofactor">
    <cofactor evidence="1">
        <name>pyridoxal 5'-phosphate</name>
        <dbReference type="ChEBI" id="CHEBI:597326"/>
    </cofactor>
</comment>
<comment type="similarity">
    <text evidence="2">Belongs to the class-I pyridoxal-phosphate-dependent aminotransferase family.</text>
</comment>
<keyword evidence="11" id="KW-1185">Reference proteome</keyword>
<evidence type="ECO:0000259" key="9">
    <source>
        <dbReference type="Pfam" id="PF00155"/>
    </source>
</evidence>
<evidence type="ECO:0000313" key="11">
    <source>
        <dbReference type="Proteomes" id="UP000485058"/>
    </source>
</evidence>